<dbReference type="PANTHER" id="PTHR31614">
    <property type="entry name" value="PROTEIN DOWNSTREAM OF FLC-RELATED"/>
    <property type="match status" value="1"/>
</dbReference>
<dbReference type="PANTHER" id="PTHR31614:SF20">
    <property type="entry name" value="POLLEN PROTEIN OLE E I-LIKE PROTEIN"/>
    <property type="match status" value="1"/>
</dbReference>
<keyword evidence="3" id="KW-0732">Signal</keyword>
<feature type="chain" id="PRO_5044713656" evidence="3">
    <location>
        <begin position="31"/>
        <end position="176"/>
    </location>
</feature>
<gene>
    <name evidence="4" type="ORF">LITE_LOCUS13913</name>
    <name evidence="5" type="ORF">LITE_LOCUS14273</name>
</gene>
<comment type="caution">
    <text evidence="5">The sequence shown here is derived from an EMBL/GenBank/DDBJ whole genome shotgun (WGS) entry which is preliminary data.</text>
</comment>
<feature type="signal peptide" evidence="3">
    <location>
        <begin position="1"/>
        <end position="30"/>
    </location>
</feature>
<dbReference type="EMBL" id="CAMGYJ010000005">
    <property type="protein sequence ID" value="CAI0408337.1"/>
    <property type="molecule type" value="Genomic_DNA"/>
</dbReference>
<keyword evidence="6" id="KW-1185">Reference proteome</keyword>
<dbReference type="PROSITE" id="PS00925">
    <property type="entry name" value="OLEEI"/>
    <property type="match status" value="1"/>
</dbReference>
<dbReference type="InterPro" id="IPR006041">
    <property type="entry name" value="Pollen_Ole_e1_allergen"/>
</dbReference>
<keyword evidence="2" id="KW-1015">Disulfide bond</keyword>
<evidence type="ECO:0000313" key="6">
    <source>
        <dbReference type="Proteomes" id="UP001154282"/>
    </source>
</evidence>
<dbReference type="EMBL" id="CAMGYJ010000005">
    <property type="protein sequence ID" value="CAI0409171.1"/>
    <property type="molecule type" value="Genomic_DNA"/>
</dbReference>
<protein>
    <submittedName>
        <fullName evidence="5">Uncharacterized protein</fullName>
    </submittedName>
</protein>
<dbReference type="Pfam" id="PF01190">
    <property type="entry name" value="Pollen_Ole_e_1"/>
    <property type="match status" value="1"/>
</dbReference>
<organism evidence="5 6">
    <name type="scientific">Linum tenue</name>
    <dbReference type="NCBI Taxonomy" id="586396"/>
    <lineage>
        <taxon>Eukaryota</taxon>
        <taxon>Viridiplantae</taxon>
        <taxon>Streptophyta</taxon>
        <taxon>Embryophyta</taxon>
        <taxon>Tracheophyta</taxon>
        <taxon>Spermatophyta</taxon>
        <taxon>Magnoliopsida</taxon>
        <taxon>eudicotyledons</taxon>
        <taxon>Gunneridae</taxon>
        <taxon>Pentapetalae</taxon>
        <taxon>rosids</taxon>
        <taxon>fabids</taxon>
        <taxon>Malpighiales</taxon>
        <taxon>Linaceae</taxon>
        <taxon>Linum</taxon>
    </lineage>
</organism>
<dbReference type="Proteomes" id="UP001154282">
    <property type="component" value="Unassembled WGS sequence"/>
</dbReference>
<dbReference type="GO" id="GO:0005615">
    <property type="term" value="C:extracellular space"/>
    <property type="evidence" value="ECO:0007669"/>
    <property type="project" value="InterPro"/>
</dbReference>
<accession>A0AAV0JHE4</accession>
<dbReference type="AlphaFoldDB" id="A0AAV0JHE4"/>
<evidence type="ECO:0000256" key="3">
    <source>
        <dbReference type="SAM" id="SignalP"/>
    </source>
</evidence>
<evidence type="ECO:0000313" key="4">
    <source>
        <dbReference type="EMBL" id="CAI0408337.1"/>
    </source>
</evidence>
<evidence type="ECO:0000256" key="1">
    <source>
        <dbReference type="ARBA" id="ARBA00010049"/>
    </source>
</evidence>
<evidence type="ECO:0000313" key="5">
    <source>
        <dbReference type="EMBL" id="CAI0409171.1"/>
    </source>
</evidence>
<dbReference type="InterPro" id="IPR006040">
    <property type="entry name" value="Allergen_Ole_e_I_CS"/>
</dbReference>
<proteinExistence type="inferred from homology"/>
<comment type="similarity">
    <text evidence="1">Belongs to the Ole e I family.</text>
</comment>
<sequence length="176" mass="19527">MAKTAAAAAVALFSAALFLLISSSAVVVDAEDKMFVEGKVYCDPCRVEFPTKISTMIAGARVNLQCLCRDNNTVTYMVEGDTDKTGTYRLPVTGDHEEDICQVKLLRSPMDNCKEKFHFIDRARVLLTDNMGVVQPTRYANPIGYMTSTTDPRCEKLMEEMGITLEEAQTKIPDKI</sequence>
<reference evidence="5" key="1">
    <citation type="submission" date="2022-08" db="EMBL/GenBank/DDBJ databases">
        <authorList>
            <person name="Gutierrez-Valencia J."/>
        </authorList>
    </citation>
    <scope>NUCLEOTIDE SEQUENCE</scope>
</reference>
<name>A0AAV0JHE4_9ROSI</name>
<evidence type="ECO:0000256" key="2">
    <source>
        <dbReference type="ARBA" id="ARBA00023157"/>
    </source>
</evidence>